<protein>
    <submittedName>
        <fullName evidence="2">Uncharacterized protein</fullName>
    </submittedName>
</protein>
<proteinExistence type="predicted"/>
<feature type="coiled-coil region" evidence="1">
    <location>
        <begin position="74"/>
        <end position="108"/>
    </location>
</feature>
<dbReference type="CDD" id="cd14686">
    <property type="entry name" value="bZIP"/>
    <property type="match status" value="1"/>
</dbReference>
<sequence>MNIPEKLYWTLADYMEMNGGLTSTEIIESFGCENFKFKSEADFTNLMYIIEKAPNTYWGIGPFIQKKGKWYNIRSKKKKQIEKLTDANKELKNKIEELELELYRYKKNKV</sequence>
<dbReference type="EMBL" id="MN740236">
    <property type="protein sequence ID" value="QHT95199.1"/>
    <property type="molecule type" value="Genomic_DNA"/>
</dbReference>
<name>A0A6C0IQY0_9ZZZZ</name>
<dbReference type="AlphaFoldDB" id="A0A6C0IQY0"/>
<keyword evidence="1" id="KW-0175">Coiled coil</keyword>
<evidence type="ECO:0000313" key="2">
    <source>
        <dbReference type="EMBL" id="QHT95199.1"/>
    </source>
</evidence>
<evidence type="ECO:0000256" key="1">
    <source>
        <dbReference type="SAM" id="Coils"/>
    </source>
</evidence>
<reference evidence="2" key="1">
    <citation type="journal article" date="2020" name="Nature">
        <title>Giant virus diversity and host interactions through global metagenomics.</title>
        <authorList>
            <person name="Schulz F."/>
            <person name="Roux S."/>
            <person name="Paez-Espino D."/>
            <person name="Jungbluth S."/>
            <person name="Walsh D.A."/>
            <person name="Denef V.J."/>
            <person name="McMahon K.D."/>
            <person name="Konstantinidis K.T."/>
            <person name="Eloe-Fadrosh E.A."/>
            <person name="Kyrpides N.C."/>
            <person name="Woyke T."/>
        </authorList>
    </citation>
    <scope>NUCLEOTIDE SEQUENCE</scope>
    <source>
        <strain evidence="2">GVMAG-M-3300024261-37</strain>
    </source>
</reference>
<accession>A0A6C0IQY0</accession>
<organism evidence="2">
    <name type="scientific">viral metagenome</name>
    <dbReference type="NCBI Taxonomy" id="1070528"/>
    <lineage>
        <taxon>unclassified sequences</taxon>
        <taxon>metagenomes</taxon>
        <taxon>organismal metagenomes</taxon>
    </lineage>
</organism>